<dbReference type="STRING" id="683260.SAMN05421874_12289"/>
<dbReference type="FunFam" id="3.40.50.10860:FF:000010">
    <property type="entry name" value="Leucine dehydrogenase"/>
    <property type="match status" value="1"/>
</dbReference>
<dbReference type="PANTHER" id="PTHR42722:SF1">
    <property type="entry name" value="VALINE DEHYDROGENASE"/>
    <property type="match status" value="1"/>
</dbReference>
<dbReference type="InterPro" id="IPR033524">
    <property type="entry name" value="Glu/Leu/Phe/Val_DH_AS"/>
</dbReference>
<keyword evidence="5" id="KW-0547">Nucleotide-binding</keyword>
<comment type="similarity">
    <text evidence="1 6">Belongs to the Glu/Leu/Phe/Val dehydrogenases family.</text>
</comment>
<dbReference type="InterPro" id="IPR006095">
    <property type="entry name" value="Glu/Leu/Phe/Val/Trp_DH"/>
</dbReference>
<dbReference type="Gene3D" id="3.40.50.10860">
    <property type="entry name" value="Leucine Dehydrogenase, chain A, domain 1"/>
    <property type="match status" value="1"/>
</dbReference>
<dbReference type="PRINTS" id="PR00082">
    <property type="entry name" value="GLFDHDRGNASE"/>
</dbReference>
<gene>
    <name evidence="8" type="ORF">SAMN05421874_12289</name>
</gene>
<feature type="binding site" evidence="5">
    <location>
        <begin position="181"/>
        <end position="186"/>
    </location>
    <ligand>
        <name>NAD(+)</name>
        <dbReference type="ChEBI" id="CHEBI:57540"/>
    </ligand>
</feature>
<dbReference type="RefSeq" id="WP_090770893.1">
    <property type="nucleotide sequence ID" value="NZ_FNFB01000022.1"/>
</dbReference>
<dbReference type="InterPro" id="IPR006096">
    <property type="entry name" value="Glu/Leu/Phe/Val/Trp_DH_C"/>
</dbReference>
<proteinExistence type="inferred from homology"/>
<dbReference type="Pfam" id="PF00208">
    <property type="entry name" value="ELFV_dehydrog"/>
    <property type="match status" value="1"/>
</dbReference>
<evidence type="ECO:0000256" key="3">
    <source>
        <dbReference type="ARBA" id="ARBA00023027"/>
    </source>
</evidence>
<evidence type="ECO:0000313" key="8">
    <source>
        <dbReference type="EMBL" id="SDL48601.1"/>
    </source>
</evidence>
<feature type="active site" description="Proton donor/acceptor" evidence="4">
    <location>
        <position position="81"/>
    </location>
</feature>
<dbReference type="GO" id="GO:0006520">
    <property type="term" value="P:amino acid metabolic process"/>
    <property type="evidence" value="ECO:0007669"/>
    <property type="project" value="InterPro"/>
</dbReference>
<dbReference type="GO" id="GO:0016639">
    <property type="term" value="F:oxidoreductase activity, acting on the CH-NH2 group of donors, NAD or NADP as acceptor"/>
    <property type="evidence" value="ECO:0007669"/>
    <property type="project" value="InterPro"/>
</dbReference>
<dbReference type="SMART" id="SM00839">
    <property type="entry name" value="ELFV_dehydrog"/>
    <property type="match status" value="1"/>
</dbReference>
<dbReference type="AlphaFoldDB" id="A0A1G9KFZ0"/>
<dbReference type="SUPFAM" id="SSF53223">
    <property type="entry name" value="Aminoacid dehydrogenase-like, N-terminal domain"/>
    <property type="match status" value="1"/>
</dbReference>
<dbReference type="Gene3D" id="3.40.50.720">
    <property type="entry name" value="NAD(P)-binding Rossmann-like Domain"/>
    <property type="match status" value="1"/>
</dbReference>
<dbReference type="InterPro" id="IPR006097">
    <property type="entry name" value="Glu/Leu/Phe/Val/Trp_DH_dimer"/>
</dbReference>
<keyword evidence="3 5" id="KW-0520">NAD</keyword>
<dbReference type="Proteomes" id="UP000198683">
    <property type="component" value="Unassembled WGS sequence"/>
</dbReference>
<evidence type="ECO:0000256" key="6">
    <source>
        <dbReference type="RuleBase" id="RU004417"/>
    </source>
</evidence>
<evidence type="ECO:0000313" key="9">
    <source>
        <dbReference type="Proteomes" id="UP000198683"/>
    </source>
</evidence>
<protein>
    <submittedName>
        <fullName evidence="8">Valine dehydrogenase (NAD+)</fullName>
    </submittedName>
</protein>
<dbReference type="PANTHER" id="PTHR42722">
    <property type="entry name" value="LEUCINE DEHYDROGENASE"/>
    <property type="match status" value="1"/>
</dbReference>
<dbReference type="InterPro" id="IPR036291">
    <property type="entry name" value="NAD(P)-bd_dom_sf"/>
</dbReference>
<keyword evidence="2 6" id="KW-0560">Oxidoreductase</keyword>
<dbReference type="PROSITE" id="PS00074">
    <property type="entry name" value="GLFV_DEHYDROGENASE"/>
    <property type="match status" value="1"/>
</dbReference>
<dbReference type="GO" id="GO:0000166">
    <property type="term" value="F:nucleotide binding"/>
    <property type="evidence" value="ECO:0007669"/>
    <property type="project" value="UniProtKB-KW"/>
</dbReference>
<dbReference type="PIRSF" id="PIRSF000188">
    <property type="entry name" value="Phe_leu_dh"/>
    <property type="match status" value="1"/>
</dbReference>
<feature type="domain" description="Glutamate/phenylalanine/leucine/valine/L-tryptophan dehydrogenase C-terminal" evidence="7">
    <location>
        <begin position="145"/>
        <end position="354"/>
    </location>
</feature>
<dbReference type="EMBL" id="FNFB01000022">
    <property type="protein sequence ID" value="SDL48601.1"/>
    <property type="molecule type" value="Genomic_DNA"/>
</dbReference>
<dbReference type="CDD" id="cd01075">
    <property type="entry name" value="NAD_bind_Leu_Phe_Val_DH"/>
    <property type="match status" value="1"/>
</dbReference>
<evidence type="ECO:0000259" key="7">
    <source>
        <dbReference type="SMART" id="SM00839"/>
    </source>
</evidence>
<name>A0A1G9KFZ0_9ACTN</name>
<evidence type="ECO:0000256" key="1">
    <source>
        <dbReference type="ARBA" id="ARBA00006382"/>
    </source>
</evidence>
<dbReference type="Pfam" id="PF02812">
    <property type="entry name" value="ELFV_dehydrog_N"/>
    <property type="match status" value="1"/>
</dbReference>
<dbReference type="InterPro" id="IPR016211">
    <property type="entry name" value="Glu/Phe/Leu/Val/Trp_DH_bac/arc"/>
</dbReference>
<sequence length="359" mass="38017">MTDVFGTSHKDVHEQVVFCADEQSGLRAIIAIHNTALGPALGGTRFYPYENEQAALADVLNLAKGMAYKNALAGLDLGGGKAVIIGDPTRDKSEALLRAYGRFVESLGGRYITACDVGTYSEDMDIVARESRFVTGRTVANGGAGDSSILTAFGVFQGMRASAERAFGTPSLRGRRVGVEGVGKVGHRLVELLREDGAEVVVCDVSARAVEAVRRRHPEVDVVADAKALITSDIDVYAPCALGGALDDDTVASLRAAIVCGAANNQLAHPGVEKQLADRGILYAPDYVVNSGGVIQVADEIGGFDMERARAKAAQIYDTTLKIFEIAAEEGVPPAVAADRLAERRMSEVGRIRAIWLGR</sequence>
<evidence type="ECO:0000256" key="2">
    <source>
        <dbReference type="ARBA" id="ARBA00023002"/>
    </source>
</evidence>
<keyword evidence="9" id="KW-1185">Reference proteome</keyword>
<reference evidence="8 9" key="1">
    <citation type="submission" date="2016-10" db="EMBL/GenBank/DDBJ databases">
        <authorList>
            <person name="de Groot N.N."/>
        </authorList>
    </citation>
    <scope>NUCLEOTIDE SEQUENCE [LARGE SCALE GENOMIC DNA]</scope>
    <source>
        <strain evidence="8 9">CGMCC 4.5681</strain>
    </source>
</reference>
<dbReference type="OrthoDB" id="9803297at2"/>
<dbReference type="SUPFAM" id="SSF51735">
    <property type="entry name" value="NAD(P)-binding Rossmann-fold domains"/>
    <property type="match status" value="1"/>
</dbReference>
<organism evidence="8 9">
    <name type="scientific">Nonomuraea maritima</name>
    <dbReference type="NCBI Taxonomy" id="683260"/>
    <lineage>
        <taxon>Bacteria</taxon>
        <taxon>Bacillati</taxon>
        <taxon>Actinomycetota</taxon>
        <taxon>Actinomycetes</taxon>
        <taxon>Streptosporangiales</taxon>
        <taxon>Streptosporangiaceae</taxon>
        <taxon>Nonomuraea</taxon>
    </lineage>
</organism>
<evidence type="ECO:0000256" key="5">
    <source>
        <dbReference type="PIRSR" id="PIRSR000188-2"/>
    </source>
</evidence>
<dbReference type="InterPro" id="IPR046346">
    <property type="entry name" value="Aminoacid_DH-like_N_sf"/>
</dbReference>
<evidence type="ECO:0000256" key="4">
    <source>
        <dbReference type="PIRSR" id="PIRSR000188-1"/>
    </source>
</evidence>
<accession>A0A1G9KFZ0</accession>